<comment type="caution">
    <text evidence="9">The sequence shown here is derived from an EMBL/GenBank/DDBJ whole genome shotgun (WGS) entry which is preliminary data.</text>
</comment>
<dbReference type="GO" id="GO:0000981">
    <property type="term" value="F:DNA-binding transcription factor activity, RNA polymerase II-specific"/>
    <property type="evidence" value="ECO:0007669"/>
    <property type="project" value="TreeGrafter"/>
</dbReference>
<dbReference type="OrthoDB" id="2307332at2759"/>
<dbReference type="InterPro" id="IPR036910">
    <property type="entry name" value="HMG_box_dom_sf"/>
</dbReference>
<feature type="compositionally biased region" description="Acidic residues" evidence="7">
    <location>
        <begin position="256"/>
        <end position="266"/>
    </location>
</feature>
<dbReference type="PANTHER" id="PTHR45803:SF5">
    <property type="entry name" value="SOX100B"/>
    <property type="match status" value="1"/>
</dbReference>
<feature type="region of interest" description="Disordered" evidence="7">
    <location>
        <begin position="232"/>
        <end position="330"/>
    </location>
</feature>
<dbReference type="CDD" id="cd01389">
    <property type="entry name" value="HMG-box_ROX1-like"/>
    <property type="match status" value="1"/>
</dbReference>
<proteinExistence type="predicted"/>
<dbReference type="GeneID" id="25317503"/>
<dbReference type="InterPro" id="IPR050917">
    <property type="entry name" value="SOX_TF"/>
</dbReference>
<dbReference type="InterPro" id="IPR009071">
    <property type="entry name" value="HMG_box_dom"/>
</dbReference>
<evidence type="ECO:0000256" key="2">
    <source>
        <dbReference type="ARBA" id="ARBA00023015"/>
    </source>
</evidence>
<feature type="compositionally biased region" description="Basic and acidic residues" evidence="7">
    <location>
        <begin position="281"/>
        <end position="295"/>
    </location>
</feature>
<feature type="compositionally biased region" description="Basic residues" evidence="7">
    <location>
        <begin position="106"/>
        <end position="118"/>
    </location>
</feature>
<protein>
    <recommendedName>
        <fullName evidence="8">HMG box domain-containing protein</fullName>
    </recommendedName>
</protein>
<keyword evidence="3 6" id="KW-0238">DNA-binding</keyword>
<dbReference type="EMBL" id="LASV01000230">
    <property type="protein sequence ID" value="KKA20795.1"/>
    <property type="molecule type" value="Genomic_DNA"/>
</dbReference>
<name>A0A0F4YRT5_RASE3</name>
<keyword evidence="10" id="KW-1185">Reference proteome</keyword>
<reference evidence="9 10" key="1">
    <citation type="submission" date="2015-04" db="EMBL/GenBank/DDBJ databases">
        <authorList>
            <person name="Heijne W.H."/>
            <person name="Fedorova N.D."/>
            <person name="Nierman W.C."/>
            <person name="Vollebregt A.W."/>
            <person name="Zhao Z."/>
            <person name="Wu L."/>
            <person name="Kumar M."/>
            <person name="Stam H."/>
            <person name="van den Berg M.A."/>
            <person name="Pel H.J."/>
        </authorList>
    </citation>
    <scope>NUCLEOTIDE SEQUENCE [LARGE SCALE GENOMIC DNA]</scope>
    <source>
        <strain evidence="9 10">CBS 393.64</strain>
    </source>
</reference>
<feature type="DNA-binding region" description="HMG box" evidence="6">
    <location>
        <begin position="170"/>
        <end position="238"/>
    </location>
</feature>
<organism evidence="9 10">
    <name type="scientific">Rasamsonia emersonii (strain ATCC 16479 / CBS 393.64 / IMI 116815)</name>
    <dbReference type="NCBI Taxonomy" id="1408163"/>
    <lineage>
        <taxon>Eukaryota</taxon>
        <taxon>Fungi</taxon>
        <taxon>Dikarya</taxon>
        <taxon>Ascomycota</taxon>
        <taxon>Pezizomycotina</taxon>
        <taxon>Eurotiomycetes</taxon>
        <taxon>Eurotiomycetidae</taxon>
        <taxon>Eurotiales</taxon>
        <taxon>Trichocomaceae</taxon>
        <taxon>Rasamsonia</taxon>
    </lineage>
</organism>
<dbReference type="Gene3D" id="1.10.30.10">
    <property type="entry name" value="High mobility group box domain"/>
    <property type="match status" value="1"/>
</dbReference>
<dbReference type="PANTHER" id="PTHR45803">
    <property type="entry name" value="SOX100B"/>
    <property type="match status" value="1"/>
</dbReference>
<dbReference type="PROSITE" id="PS50118">
    <property type="entry name" value="HMG_BOX_2"/>
    <property type="match status" value="1"/>
</dbReference>
<dbReference type="Proteomes" id="UP000053958">
    <property type="component" value="Unassembled WGS sequence"/>
</dbReference>
<evidence type="ECO:0000256" key="4">
    <source>
        <dbReference type="ARBA" id="ARBA00023163"/>
    </source>
</evidence>
<dbReference type="GO" id="GO:0005634">
    <property type="term" value="C:nucleus"/>
    <property type="evidence" value="ECO:0007669"/>
    <property type="project" value="UniProtKB-SubCell"/>
</dbReference>
<evidence type="ECO:0000259" key="8">
    <source>
        <dbReference type="PROSITE" id="PS50118"/>
    </source>
</evidence>
<evidence type="ECO:0000313" key="10">
    <source>
        <dbReference type="Proteomes" id="UP000053958"/>
    </source>
</evidence>
<feature type="region of interest" description="Disordered" evidence="7">
    <location>
        <begin position="89"/>
        <end position="132"/>
    </location>
</feature>
<keyword evidence="2" id="KW-0805">Transcription regulation</keyword>
<evidence type="ECO:0000256" key="5">
    <source>
        <dbReference type="ARBA" id="ARBA00023242"/>
    </source>
</evidence>
<feature type="domain" description="HMG box" evidence="8">
    <location>
        <begin position="170"/>
        <end position="238"/>
    </location>
</feature>
<evidence type="ECO:0000256" key="1">
    <source>
        <dbReference type="ARBA" id="ARBA00004123"/>
    </source>
</evidence>
<gene>
    <name evidence="9" type="ORF">T310_5158</name>
</gene>
<dbReference type="RefSeq" id="XP_013327407.1">
    <property type="nucleotide sequence ID" value="XM_013471953.1"/>
</dbReference>
<sequence>MIKGHPPTPPQSTDGDIRPECYLRPPGILQKDHIHETPSNLPVQTEMNVHNHHNSEKSLGFAATVAHNLPAHITAENGIMTRSGRSILPPGSPVGVRNAAADKARVVKSPRTRRRSKPAKTDKGAPPNITAPLSELTKDMTHIPIKDMEAWVNRPIEVRRREVALKNGKIARPMNSFMLYRSAYAERTKEWCAQNNHQVVSRASGQSWPLEPPEIREKFELLAIIERDNHQKAHPEYKFAPNKNQTPPRKKRSVEGDDNSDVDEAEFDIRSTSPPNPKRARSSEVDSCYESRESTPFDSQGSVLSDSFNQSPWKNNGHNANRSIPGLMSPPEQTFYYPQHGVQSGMIRSHVEDAPFPKPGFSGGLYNTSATLAGIPGNIHHDLLRSYPAVNTPPQIDDAQLDPQLLAVDNTVVDVAARPSNCQYTLWQSEHELNSFAPVPSPVGLNPVPFDIGLPNYAGVQTFEEGHSIWNFSNEEGIGEAGKEFDQWLNSQTTAF</sequence>
<comment type="subcellular location">
    <subcellularLocation>
        <location evidence="1">Nucleus</location>
    </subcellularLocation>
</comment>
<evidence type="ECO:0000256" key="6">
    <source>
        <dbReference type="PROSITE-ProRule" id="PRU00267"/>
    </source>
</evidence>
<evidence type="ECO:0000313" key="9">
    <source>
        <dbReference type="EMBL" id="KKA20795.1"/>
    </source>
</evidence>
<dbReference type="SMART" id="SM00398">
    <property type="entry name" value="HMG"/>
    <property type="match status" value="1"/>
</dbReference>
<feature type="compositionally biased region" description="Polar residues" evidence="7">
    <location>
        <begin position="296"/>
        <end position="322"/>
    </location>
</feature>
<dbReference type="GO" id="GO:0000978">
    <property type="term" value="F:RNA polymerase II cis-regulatory region sequence-specific DNA binding"/>
    <property type="evidence" value="ECO:0007669"/>
    <property type="project" value="TreeGrafter"/>
</dbReference>
<dbReference type="Pfam" id="PF00505">
    <property type="entry name" value="HMG_box"/>
    <property type="match status" value="1"/>
</dbReference>
<evidence type="ECO:0000256" key="3">
    <source>
        <dbReference type="ARBA" id="ARBA00023125"/>
    </source>
</evidence>
<keyword evidence="5 6" id="KW-0539">Nucleus</keyword>
<dbReference type="AlphaFoldDB" id="A0A0F4YRT5"/>
<dbReference type="STRING" id="1408163.A0A0F4YRT5"/>
<keyword evidence="4" id="KW-0804">Transcription</keyword>
<accession>A0A0F4YRT5</accession>
<evidence type="ECO:0000256" key="7">
    <source>
        <dbReference type="SAM" id="MobiDB-lite"/>
    </source>
</evidence>
<dbReference type="SUPFAM" id="SSF47095">
    <property type="entry name" value="HMG-box"/>
    <property type="match status" value="1"/>
</dbReference>